<dbReference type="AlphaFoldDB" id="A0A2S2QTG6"/>
<feature type="region of interest" description="Disordered" evidence="1">
    <location>
        <begin position="48"/>
        <end position="111"/>
    </location>
</feature>
<gene>
    <name evidence="3" type="primary">Pgrmc2</name>
    <name evidence="3" type="ORF">g.51562</name>
</gene>
<keyword evidence="2" id="KW-1133">Transmembrane helix</keyword>
<feature type="compositionally biased region" description="Polar residues" evidence="1">
    <location>
        <begin position="96"/>
        <end position="111"/>
    </location>
</feature>
<name>A0A2S2QTG6_9HEMI</name>
<dbReference type="OrthoDB" id="547796at2759"/>
<keyword evidence="2" id="KW-0812">Transmembrane</keyword>
<reference evidence="3" key="1">
    <citation type="submission" date="2018-04" db="EMBL/GenBank/DDBJ databases">
        <title>Transcriptome assembly of Sipha flava.</title>
        <authorList>
            <person name="Scully E.D."/>
            <person name="Geib S.M."/>
            <person name="Palmer N.A."/>
            <person name="Koch K."/>
            <person name="Bradshaw J."/>
            <person name="Heng-Moss T."/>
            <person name="Sarath G."/>
        </authorList>
    </citation>
    <scope>NUCLEOTIDE SEQUENCE</scope>
</reference>
<evidence type="ECO:0000256" key="1">
    <source>
        <dbReference type="SAM" id="MobiDB-lite"/>
    </source>
</evidence>
<evidence type="ECO:0000313" key="3">
    <source>
        <dbReference type="EMBL" id="MBY81069.1"/>
    </source>
</evidence>
<feature type="compositionally biased region" description="Basic and acidic residues" evidence="1">
    <location>
        <begin position="62"/>
        <end position="79"/>
    </location>
</feature>
<organism evidence="3">
    <name type="scientific">Sipha flava</name>
    <name type="common">yellow sugarcane aphid</name>
    <dbReference type="NCBI Taxonomy" id="143950"/>
    <lineage>
        <taxon>Eukaryota</taxon>
        <taxon>Metazoa</taxon>
        <taxon>Ecdysozoa</taxon>
        <taxon>Arthropoda</taxon>
        <taxon>Hexapoda</taxon>
        <taxon>Insecta</taxon>
        <taxon>Pterygota</taxon>
        <taxon>Neoptera</taxon>
        <taxon>Paraneoptera</taxon>
        <taxon>Hemiptera</taxon>
        <taxon>Sternorrhyncha</taxon>
        <taxon>Aphidomorpha</taxon>
        <taxon>Aphidoidea</taxon>
        <taxon>Aphididae</taxon>
        <taxon>Sipha</taxon>
    </lineage>
</organism>
<feature type="transmembrane region" description="Helical" evidence="2">
    <location>
        <begin position="12"/>
        <end position="30"/>
    </location>
</feature>
<evidence type="ECO:0000256" key="2">
    <source>
        <dbReference type="SAM" id="Phobius"/>
    </source>
</evidence>
<keyword evidence="2" id="KW-0472">Membrane</keyword>
<accession>A0A2S2QTG6</accession>
<dbReference type="EMBL" id="GGMS01011866">
    <property type="protein sequence ID" value="MBY81069.1"/>
    <property type="molecule type" value="Transcribed_RNA"/>
</dbReference>
<sequence>MSGTYSSLMCCLKYFCICNLFTINFVCFLFKIEKYDYVGRLLKPGESHSYYTDEEETPTNKLHLENPKQCESEKPKTETADQPLDNSNEKQDETKSSNGLVKQDDNQTLQK</sequence>
<protein>
    <submittedName>
        <fullName evidence="3">Membrane-associated progesterone receptor component 2</fullName>
    </submittedName>
</protein>
<proteinExistence type="predicted"/>
<keyword evidence="3" id="KW-0675">Receptor</keyword>